<dbReference type="OrthoDB" id="9991535at2"/>
<protein>
    <recommendedName>
        <fullName evidence="2">FHA domain-containing protein</fullName>
    </recommendedName>
</protein>
<dbReference type="InterPro" id="IPR008984">
    <property type="entry name" value="SMAD_FHA_dom_sf"/>
</dbReference>
<dbReference type="CDD" id="cd00060">
    <property type="entry name" value="FHA"/>
    <property type="match status" value="1"/>
</dbReference>
<dbReference type="SMART" id="SM00240">
    <property type="entry name" value="FHA"/>
    <property type="match status" value="1"/>
</dbReference>
<evidence type="ECO:0000259" key="2">
    <source>
        <dbReference type="PROSITE" id="PS50006"/>
    </source>
</evidence>
<dbReference type="SUPFAM" id="SSF49879">
    <property type="entry name" value="SMAD/FHA domain"/>
    <property type="match status" value="1"/>
</dbReference>
<dbReference type="EMBL" id="LGCK01000010">
    <property type="protein sequence ID" value="KPL71776.1"/>
    <property type="molecule type" value="Genomic_DNA"/>
</dbReference>
<dbReference type="InterPro" id="IPR000253">
    <property type="entry name" value="FHA_dom"/>
</dbReference>
<evidence type="ECO:0000313" key="4">
    <source>
        <dbReference type="Proteomes" id="UP000050430"/>
    </source>
</evidence>
<dbReference type="Proteomes" id="UP000050430">
    <property type="component" value="Unassembled WGS sequence"/>
</dbReference>
<sequence>MSRFLKIYYYAVLGGIGGLFAWQVSNLTGLSFTSNLYFNALVVGGFIGFLIGFMIGAVEGISARNLEKALTSGAIIGSLGLVGGALGLPIAEGFFQAIGGFAWARPLGWGLFGLLTGTAAAYKGGAQIWKGAVGGFVGGILGGLLLEFARGSLADPLLGKAAGLVMMGMAVGGCIALIVYTLSKAWFEVKTGKLKGTEFILDKFLQPNGPSAIIGSSSLKADIALPDPDIAPQHAMMQGGGNYFNLKDMSMTGTFVNNKRIEQARLSNLQVVRVGNTELVYHEKR</sequence>
<feature type="transmembrane region" description="Helical" evidence="1">
    <location>
        <begin position="161"/>
        <end position="183"/>
    </location>
</feature>
<dbReference type="PROSITE" id="PS50006">
    <property type="entry name" value="FHA_DOMAIN"/>
    <property type="match status" value="1"/>
</dbReference>
<keyword evidence="1" id="KW-1133">Transmembrane helix</keyword>
<name>A0A0P6WS47_9CHLR</name>
<gene>
    <name evidence="3" type="ORF">ADM99_10085</name>
</gene>
<proteinExistence type="predicted"/>
<organism evidence="3 4">
    <name type="scientific">Leptolinea tardivitalis</name>
    <dbReference type="NCBI Taxonomy" id="229920"/>
    <lineage>
        <taxon>Bacteria</taxon>
        <taxon>Bacillati</taxon>
        <taxon>Chloroflexota</taxon>
        <taxon>Anaerolineae</taxon>
        <taxon>Anaerolineales</taxon>
        <taxon>Anaerolineaceae</taxon>
        <taxon>Leptolinea</taxon>
    </lineage>
</organism>
<feature type="domain" description="FHA" evidence="2">
    <location>
        <begin position="212"/>
        <end position="261"/>
    </location>
</feature>
<reference evidence="3 4" key="1">
    <citation type="submission" date="2015-07" db="EMBL/GenBank/DDBJ databases">
        <title>Genome sequence of Leptolinea tardivitalis DSM 16556.</title>
        <authorList>
            <person name="Hemp J."/>
            <person name="Ward L.M."/>
            <person name="Pace L.A."/>
            <person name="Fischer W.W."/>
        </authorList>
    </citation>
    <scope>NUCLEOTIDE SEQUENCE [LARGE SCALE GENOMIC DNA]</scope>
    <source>
        <strain evidence="3 4">YMTK-2</strain>
    </source>
</reference>
<keyword evidence="1" id="KW-0472">Membrane</keyword>
<evidence type="ECO:0000256" key="1">
    <source>
        <dbReference type="SAM" id="Phobius"/>
    </source>
</evidence>
<feature type="transmembrane region" description="Helical" evidence="1">
    <location>
        <begin position="129"/>
        <end position="149"/>
    </location>
</feature>
<keyword evidence="1" id="KW-0812">Transmembrane</keyword>
<dbReference type="AlphaFoldDB" id="A0A0P6WS47"/>
<comment type="caution">
    <text evidence="3">The sequence shown here is derived from an EMBL/GenBank/DDBJ whole genome shotgun (WGS) entry which is preliminary data.</text>
</comment>
<accession>A0A0P6WS47</accession>
<keyword evidence="4" id="KW-1185">Reference proteome</keyword>
<feature type="transmembrane region" description="Helical" evidence="1">
    <location>
        <begin position="70"/>
        <end position="91"/>
    </location>
</feature>
<evidence type="ECO:0000313" key="3">
    <source>
        <dbReference type="EMBL" id="KPL71776.1"/>
    </source>
</evidence>
<feature type="transmembrane region" description="Helical" evidence="1">
    <location>
        <begin position="36"/>
        <end position="58"/>
    </location>
</feature>
<dbReference type="Pfam" id="PF00498">
    <property type="entry name" value="FHA"/>
    <property type="match status" value="1"/>
</dbReference>
<feature type="transmembrane region" description="Helical" evidence="1">
    <location>
        <begin position="7"/>
        <end position="24"/>
    </location>
</feature>
<dbReference type="Gene3D" id="2.60.200.20">
    <property type="match status" value="1"/>
</dbReference>
<dbReference type="RefSeq" id="WP_062420404.1">
    <property type="nucleotide sequence ID" value="NZ_BBYA01000002.1"/>
</dbReference>
<feature type="transmembrane region" description="Helical" evidence="1">
    <location>
        <begin position="103"/>
        <end position="122"/>
    </location>
</feature>
<dbReference type="STRING" id="229920.ADM99_10085"/>